<evidence type="ECO:0000256" key="7">
    <source>
        <dbReference type="ARBA" id="ARBA00022927"/>
    </source>
</evidence>
<dbReference type="OrthoDB" id="887288at2"/>
<dbReference type="Gene3D" id="3.30.1150.10">
    <property type="match status" value="1"/>
</dbReference>
<dbReference type="Pfam" id="PF03544">
    <property type="entry name" value="TonB_C"/>
    <property type="match status" value="1"/>
</dbReference>
<reference evidence="11 12" key="1">
    <citation type="submission" date="2016-08" db="EMBL/GenBank/DDBJ databases">
        <title>Hymenobacter coccineus sp. nov., Hymenobacter lapidarius sp. nov. and Hymenobacter glacialis sp. nov., isolated from Antarctic soil.</title>
        <authorList>
            <person name="Sedlacek I."/>
            <person name="Kralova S."/>
            <person name="Kyrova K."/>
            <person name="Maslanova I."/>
            <person name="Stankova E."/>
            <person name="Vrbovska V."/>
            <person name="Nemec M."/>
            <person name="Bartak M."/>
            <person name="Svec P."/>
            <person name="Busse H.-J."/>
            <person name="Pantucek R."/>
        </authorList>
    </citation>
    <scope>NUCLEOTIDE SEQUENCE [LARGE SCALE GENOMIC DNA]</scope>
    <source>
        <strain evidence="11 12">CCM 8649</strain>
    </source>
</reference>
<evidence type="ECO:0000256" key="9">
    <source>
        <dbReference type="ARBA" id="ARBA00023136"/>
    </source>
</evidence>
<evidence type="ECO:0000256" key="8">
    <source>
        <dbReference type="ARBA" id="ARBA00022989"/>
    </source>
</evidence>
<dbReference type="PANTHER" id="PTHR33446">
    <property type="entry name" value="PROTEIN TONB-RELATED"/>
    <property type="match status" value="1"/>
</dbReference>
<keyword evidence="8" id="KW-1133">Transmembrane helix</keyword>
<evidence type="ECO:0000256" key="2">
    <source>
        <dbReference type="ARBA" id="ARBA00006555"/>
    </source>
</evidence>
<dbReference type="GO" id="GO:0031992">
    <property type="term" value="F:energy transducer activity"/>
    <property type="evidence" value="ECO:0007669"/>
    <property type="project" value="TreeGrafter"/>
</dbReference>
<dbReference type="AlphaFoldDB" id="A0A1G1SRC6"/>
<sequence length="174" mass="18803">MMIQQEIKNKLLVAQHLDSMRTGGKLEPGTMQQVNIAYMDKPGNAVVTITRVPIPPAPPEQFASSGDQVYMFVEEMPHLPGGGGNAAIVEAIQKNIQYPKLAATDQKEGRVFVTFVVTKAGTIEGSEIKKGLAPAYDEAVLAAVKQLPTFVPGKQDGQPRAVSFTVPIMFQKQP</sequence>
<evidence type="ECO:0000256" key="5">
    <source>
        <dbReference type="ARBA" id="ARBA00022519"/>
    </source>
</evidence>
<dbReference type="PROSITE" id="PS52015">
    <property type="entry name" value="TONB_CTD"/>
    <property type="match status" value="1"/>
</dbReference>
<keyword evidence="9" id="KW-0472">Membrane</keyword>
<gene>
    <name evidence="11" type="ORF">BEN49_15655</name>
</gene>
<accession>A0A1G1SRC6</accession>
<keyword evidence="12" id="KW-1185">Reference proteome</keyword>
<dbReference type="GO" id="GO:0015031">
    <property type="term" value="P:protein transport"/>
    <property type="evidence" value="ECO:0007669"/>
    <property type="project" value="UniProtKB-KW"/>
</dbReference>
<keyword evidence="5" id="KW-0997">Cell inner membrane</keyword>
<dbReference type="RefSeq" id="WP_070747428.1">
    <property type="nucleotide sequence ID" value="NZ_MDZA01000451.1"/>
</dbReference>
<keyword evidence="6" id="KW-0812">Transmembrane</keyword>
<dbReference type="Proteomes" id="UP000177506">
    <property type="component" value="Unassembled WGS sequence"/>
</dbReference>
<comment type="caution">
    <text evidence="11">The sequence shown here is derived from an EMBL/GenBank/DDBJ whole genome shotgun (WGS) entry which is preliminary data.</text>
</comment>
<dbReference type="InterPro" id="IPR037682">
    <property type="entry name" value="TonB_C"/>
</dbReference>
<evidence type="ECO:0000256" key="4">
    <source>
        <dbReference type="ARBA" id="ARBA00022475"/>
    </source>
</evidence>
<comment type="similarity">
    <text evidence="2">Belongs to the TonB family.</text>
</comment>
<dbReference type="NCBIfam" id="TIGR01352">
    <property type="entry name" value="tonB_Cterm"/>
    <property type="match status" value="1"/>
</dbReference>
<keyword evidence="7" id="KW-0653">Protein transport</keyword>
<name>A0A1G1SRC6_9BACT</name>
<organism evidence="11 12">
    <name type="scientific">Hymenobacter coccineus</name>
    <dbReference type="NCBI Taxonomy" id="1908235"/>
    <lineage>
        <taxon>Bacteria</taxon>
        <taxon>Pseudomonadati</taxon>
        <taxon>Bacteroidota</taxon>
        <taxon>Cytophagia</taxon>
        <taxon>Cytophagales</taxon>
        <taxon>Hymenobacteraceae</taxon>
        <taxon>Hymenobacter</taxon>
    </lineage>
</organism>
<dbReference type="InterPro" id="IPR006260">
    <property type="entry name" value="TonB/TolA_C"/>
</dbReference>
<comment type="subcellular location">
    <subcellularLocation>
        <location evidence="1">Cell inner membrane</location>
        <topology evidence="1">Single-pass membrane protein</topology>
        <orientation evidence="1">Periplasmic side</orientation>
    </subcellularLocation>
</comment>
<dbReference type="InterPro" id="IPR051045">
    <property type="entry name" value="TonB-dependent_transducer"/>
</dbReference>
<protein>
    <recommendedName>
        <fullName evidence="10">TonB C-terminal domain-containing protein</fullName>
    </recommendedName>
</protein>
<evidence type="ECO:0000256" key="6">
    <source>
        <dbReference type="ARBA" id="ARBA00022692"/>
    </source>
</evidence>
<evidence type="ECO:0000256" key="3">
    <source>
        <dbReference type="ARBA" id="ARBA00022448"/>
    </source>
</evidence>
<feature type="domain" description="TonB C-terminal" evidence="10">
    <location>
        <begin position="83"/>
        <end position="174"/>
    </location>
</feature>
<evidence type="ECO:0000313" key="12">
    <source>
        <dbReference type="Proteomes" id="UP000177506"/>
    </source>
</evidence>
<keyword evidence="3" id="KW-0813">Transport</keyword>
<evidence type="ECO:0000259" key="10">
    <source>
        <dbReference type="PROSITE" id="PS52015"/>
    </source>
</evidence>
<dbReference type="PANTHER" id="PTHR33446:SF2">
    <property type="entry name" value="PROTEIN TONB"/>
    <property type="match status" value="1"/>
</dbReference>
<dbReference type="SUPFAM" id="SSF74653">
    <property type="entry name" value="TolA/TonB C-terminal domain"/>
    <property type="match status" value="1"/>
</dbReference>
<evidence type="ECO:0000256" key="1">
    <source>
        <dbReference type="ARBA" id="ARBA00004383"/>
    </source>
</evidence>
<dbReference type="EMBL" id="MDZA01000451">
    <property type="protein sequence ID" value="OGX81182.1"/>
    <property type="molecule type" value="Genomic_DNA"/>
</dbReference>
<dbReference type="GO" id="GO:0055085">
    <property type="term" value="P:transmembrane transport"/>
    <property type="evidence" value="ECO:0007669"/>
    <property type="project" value="InterPro"/>
</dbReference>
<evidence type="ECO:0000313" key="11">
    <source>
        <dbReference type="EMBL" id="OGX81182.1"/>
    </source>
</evidence>
<proteinExistence type="inferred from homology"/>
<keyword evidence="4" id="KW-1003">Cell membrane</keyword>
<dbReference type="GO" id="GO:0098797">
    <property type="term" value="C:plasma membrane protein complex"/>
    <property type="evidence" value="ECO:0007669"/>
    <property type="project" value="TreeGrafter"/>
</dbReference>